<keyword evidence="1" id="KW-1133">Transmembrane helix</keyword>
<dbReference type="Pfam" id="PF13386">
    <property type="entry name" value="DsbD_2"/>
    <property type="match status" value="1"/>
</dbReference>
<keyword evidence="3" id="KW-0560">Oxidoreductase</keyword>
<feature type="transmembrane region" description="Helical" evidence="1">
    <location>
        <begin position="89"/>
        <end position="107"/>
    </location>
</feature>
<dbReference type="GO" id="GO:0047134">
    <property type="term" value="F:protein-disulfide reductase [NAD(P)H] activity"/>
    <property type="evidence" value="ECO:0007669"/>
    <property type="project" value="UniProtKB-EC"/>
</dbReference>
<dbReference type="EC" id="1.8.1.8" evidence="3"/>
<gene>
    <name evidence="3" type="primary">dsbD_7</name>
    <name evidence="3" type="ORF">GALL_111630</name>
</gene>
<keyword evidence="1" id="KW-0812">Transmembrane</keyword>
<proteinExistence type="predicted"/>
<feature type="transmembrane region" description="Helical" evidence="1">
    <location>
        <begin position="128"/>
        <end position="153"/>
    </location>
</feature>
<dbReference type="AlphaFoldDB" id="A0A1J5T306"/>
<sequence>MGDFFNPALLPKETTFFAIWLLGVSLGLTACTATCLPFMGTWILGRGGSQGQALRDTALFVTGRILAYSLLGAIAGGAGVWLSQALRGGTGNVVIGLSSIIAGVWLLRSGKAHVPCGIAKGAGHTPPLMLGFSLSLTPCAPLASLLAVCAAAGSIQLGAFNGVAFGLGAALTPLLILLPLISLLSKSLRDNRDWITRWIRWGASAVLILLGLRRLMLVF</sequence>
<name>A0A1J5T306_9ZZZZ</name>
<keyword evidence="1" id="KW-0472">Membrane</keyword>
<accession>A0A1J5T306</accession>
<feature type="transmembrane region" description="Helical" evidence="1">
    <location>
        <begin position="159"/>
        <end position="178"/>
    </location>
</feature>
<evidence type="ECO:0000259" key="2">
    <source>
        <dbReference type="Pfam" id="PF13386"/>
    </source>
</evidence>
<feature type="transmembrane region" description="Helical" evidence="1">
    <location>
        <begin position="65"/>
        <end position="83"/>
    </location>
</feature>
<organism evidence="3">
    <name type="scientific">mine drainage metagenome</name>
    <dbReference type="NCBI Taxonomy" id="410659"/>
    <lineage>
        <taxon>unclassified sequences</taxon>
        <taxon>metagenomes</taxon>
        <taxon>ecological metagenomes</taxon>
    </lineage>
</organism>
<evidence type="ECO:0000256" key="1">
    <source>
        <dbReference type="SAM" id="Phobius"/>
    </source>
</evidence>
<dbReference type="InterPro" id="IPR039447">
    <property type="entry name" value="UreH-like_TM_dom"/>
</dbReference>
<feature type="transmembrane region" description="Helical" evidence="1">
    <location>
        <begin position="198"/>
        <end position="216"/>
    </location>
</feature>
<feature type="domain" description="Urease accessory protein UreH-like transmembrane" evidence="2">
    <location>
        <begin position="19"/>
        <end position="211"/>
    </location>
</feature>
<comment type="caution">
    <text evidence="3">The sequence shown here is derived from an EMBL/GenBank/DDBJ whole genome shotgun (WGS) entry which is preliminary data.</text>
</comment>
<evidence type="ECO:0000313" key="3">
    <source>
        <dbReference type="EMBL" id="OIR06558.1"/>
    </source>
</evidence>
<feature type="transmembrane region" description="Helical" evidence="1">
    <location>
        <begin position="17"/>
        <end position="44"/>
    </location>
</feature>
<dbReference type="EMBL" id="MLJW01000042">
    <property type="protein sequence ID" value="OIR06558.1"/>
    <property type="molecule type" value="Genomic_DNA"/>
</dbReference>
<reference evidence="3" key="1">
    <citation type="submission" date="2016-10" db="EMBL/GenBank/DDBJ databases">
        <title>Sequence of Gallionella enrichment culture.</title>
        <authorList>
            <person name="Poehlein A."/>
            <person name="Muehling M."/>
            <person name="Daniel R."/>
        </authorList>
    </citation>
    <scope>NUCLEOTIDE SEQUENCE</scope>
</reference>
<protein>
    <submittedName>
        <fullName evidence="3">Thiol:disulfide interchange protein DsbD</fullName>
        <ecNumber evidence="3">1.8.1.8</ecNumber>
    </submittedName>
</protein>